<feature type="transmembrane region" description="Helical" evidence="7">
    <location>
        <begin position="106"/>
        <end position="126"/>
    </location>
</feature>
<keyword evidence="2 7" id="KW-0813">Transport</keyword>
<sequence>MAPKLRIAAVRLAHLAGVLLGVSFLVYVLLDLLPGDTAEVIVASSSNPTEGAVEEIRRQLGLDQPLLVRYFQWLGDAITGNLGVSFRTGQQVVDAIGERLPVTLELLVLAEVISLAIAVPLAVAAAKRRDTKFDRGTAVVTFGLQSIPNFVVALVMIVVFSVTLGWLPAIGYVPIEEGLGANLESLIIPAVALASGLVPLYTRVLRNEMIRVLQEDFILVARAQGLTSRTVLFRYALKPSLPTLVTVVGINIGTLIGGTIIIELICGLPGVGTLLYSGINNRDYVLVQGVILFVAAAYVVANFLVDMFYTFLDPRVSA</sequence>
<dbReference type="CDD" id="cd06261">
    <property type="entry name" value="TM_PBP2"/>
    <property type="match status" value="1"/>
</dbReference>
<keyword evidence="5 7" id="KW-1133">Transmembrane helix</keyword>
<feature type="transmembrane region" description="Helical" evidence="7">
    <location>
        <begin position="179"/>
        <end position="201"/>
    </location>
</feature>
<evidence type="ECO:0000256" key="1">
    <source>
        <dbReference type="ARBA" id="ARBA00004651"/>
    </source>
</evidence>
<feature type="transmembrane region" description="Helical" evidence="7">
    <location>
        <begin position="12"/>
        <end position="30"/>
    </location>
</feature>
<dbReference type="PROSITE" id="PS50928">
    <property type="entry name" value="ABC_TM1"/>
    <property type="match status" value="1"/>
</dbReference>
<evidence type="ECO:0000256" key="3">
    <source>
        <dbReference type="ARBA" id="ARBA00022475"/>
    </source>
</evidence>
<keyword evidence="4 7" id="KW-0812">Transmembrane</keyword>
<dbReference type="InterPro" id="IPR045621">
    <property type="entry name" value="BPD_transp_1_N"/>
</dbReference>
<feature type="transmembrane region" description="Helical" evidence="7">
    <location>
        <begin position="285"/>
        <end position="305"/>
    </location>
</feature>
<feature type="transmembrane region" description="Helical" evidence="7">
    <location>
        <begin position="147"/>
        <end position="167"/>
    </location>
</feature>
<dbReference type="Proteomes" id="UP001500752">
    <property type="component" value="Unassembled WGS sequence"/>
</dbReference>
<dbReference type="PANTHER" id="PTHR43163:SF6">
    <property type="entry name" value="DIPEPTIDE TRANSPORT SYSTEM PERMEASE PROTEIN DPPB-RELATED"/>
    <property type="match status" value="1"/>
</dbReference>
<feature type="domain" description="ABC transmembrane type-1" evidence="8">
    <location>
        <begin position="100"/>
        <end position="309"/>
    </location>
</feature>
<protein>
    <submittedName>
        <fullName evidence="9">ABC transporter permease</fullName>
    </submittedName>
</protein>
<dbReference type="EMBL" id="BAABEO010000015">
    <property type="protein sequence ID" value="GAA3685513.1"/>
    <property type="molecule type" value="Genomic_DNA"/>
</dbReference>
<reference evidence="10" key="1">
    <citation type="journal article" date="2019" name="Int. J. Syst. Evol. Microbiol.">
        <title>The Global Catalogue of Microorganisms (GCM) 10K type strain sequencing project: providing services to taxonomists for standard genome sequencing and annotation.</title>
        <authorList>
            <consortium name="The Broad Institute Genomics Platform"/>
            <consortium name="The Broad Institute Genome Sequencing Center for Infectious Disease"/>
            <person name="Wu L."/>
            <person name="Ma J."/>
        </authorList>
    </citation>
    <scope>NUCLEOTIDE SEQUENCE [LARGE SCALE GENOMIC DNA]</scope>
    <source>
        <strain evidence="10">JCM 30742</strain>
    </source>
</reference>
<accession>A0ABP7CAN9</accession>
<evidence type="ECO:0000256" key="7">
    <source>
        <dbReference type="RuleBase" id="RU363032"/>
    </source>
</evidence>
<dbReference type="InterPro" id="IPR035906">
    <property type="entry name" value="MetI-like_sf"/>
</dbReference>
<evidence type="ECO:0000256" key="5">
    <source>
        <dbReference type="ARBA" id="ARBA00022989"/>
    </source>
</evidence>
<evidence type="ECO:0000313" key="9">
    <source>
        <dbReference type="EMBL" id="GAA3685513.1"/>
    </source>
</evidence>
<dbReference type="Pfam" id="PF00528">
    <property type="entry name" value="BPD_transp_1"/>
    <property type="match status" value="1"/>
</dbReference>
<dbReference type="Pfam" id="PF19300">
    <property type="entry name" value="BPD_transp_1_N"/>
    <property type="match status" value="1"/>
</dbReference>
<comment type="similarity">
    <text evidence="7">Belongs to the binding-protein-dependent transport system permease family.</text>
</comment>
<evidence type="ECO:0000256" key="6">
    <source>
        <dbReference type="ARBA" id="ARBA00023136"/>
    </source>
</evidence>
<dbReference type="Gene3D" id="1.10.3720.10">
    <property type="entry name" value="MetI-like"/>
    <property type="match status" value="1"/>
</dbReference>
<gene>
    <name evidence="9" type="ORF">GCM10023081_23780</name>
</gene>
<evidence type="ECO:0000259" key="8">
    <source>
        <dbReference type="PROSITE" id="PS50928"/>
    </source>
</evidence>
<dbReference type="SUPFAM" id="SSF161098">
    <property type="entry name" value="MetI-like"/>
    <property type="match status" value="1"/>
</dbReference>
<evidence type="ECO:0000256" key="4">
    <source>
        <dbReference type="ARBA" id="ARBA00022692"/>
    </source>
</evidence>
<keyword evidence="10" id="KW-1185">Reference proteome</keyword>
<evidence type="ECO:0000256" key="2">
    <source>
        <dbReference type="ARBA" id="ARBA00022448"/>
    </source>
</evidence>
<organism evidence="9 10">
    <name type="scientific">Arthrobacter ginkgonis</name>
    <dbReference type="NCBI Taxonomy" id="1630594"/>
    <lineage>
        <taxon>Bacteria</taxon>
        <taxon>Bacillati</taxon>
        <taxon>Actinomycetota</taxon>
        <taxon>Actinomycetes</taxon>
        <taxon>Micrococcales</taxon>
        <taxon>Micrococcaceae</taxon>
        <taxon>Arthrobacter</taxon>
    </lineage>
</organism>
<dbReference type="InterPro" id="IPR000515">
    <property type="entry name" value="MetI-like"/>
</dbReference>
<evidence type="ECO:0000313" key="10">
    <source>
        <dbReference type="Proteomes" id="UP001500752"/>
    </source>
</evidence>
<name>A0ABP7CAN9_9MICC</name>
<comment type="subcellular location">
    <subcellularLocation>
        <location evidence="1 7">Cell membrane</location>
        <topology evidence="1 7">Multi-pass membrane protein</topology>
    </subcellularLocation>
</comment>
<dbReference type="RefSeq" id="WP_345151007.1">
    <property type="nucleotide sequence ID" value="NZ_BAABEO010000015.1"/>
</dbReference>
<keyword evidence="6 7" id="KW-0472">Membrane</keyword>
<comment type="caution">
    <text evidence="9">The sequence shown here is derived from an EMBL/GenBank/DDBJ whole genome shotgun (WGS) entry which is preliminary data.</text>
</comment>
<proteinExistence type="inferred from homology"/>
<dbReference type="PANTHER" id="PTHR43163">
    <property type="entry name" value="DIPEPTIDE TRANSPORT SYSTEM PERMEASE PROTEIN DPPB-RELATED"/>
    <property type="match status" value="1"/>
</dbReference>
<keyword evidence="3" id="KW-1003">Cell membrane</keyword>
<feature type="transmembrane region" description="Helical" evidence="7">
    <location>
        <begin position="244"/>
        <end position="265"/>
    </location>
</feature>